<reference evidence="4 5" key="1">
    <citation type="journal article" date="2017" name="BMC Genomics">
        <title>Genomic characterization of two novel pathogenic avipoxviruses isolated from pacific shearwaters (Ardenna spp.).</title>
        <authorList>
            <person name="Sarker S."/>
            <person name="Das S."/>
            <person name="Lavers J.L."/>
            <person name="Hutton I."/>
            <person name="Helbig K."/>
            <person name="Imbery J."/>
            <person name="Upton C."/>
            <person name="Raidal S.R."/>
        </authorList>
    </citation>
    <scope>NUCLEOTIDE SEQUENCE [LARGE SCALE GENOMIC DNA]</scope>
    <source>
        <strain evidence="4 5">SWPV-1</strain>
    </source>
</reference>
<evidence type="ECO:0000256" key="2">
    <source>
        <dbReference type="ARBA" id="ARBA00023043"/>
    </source>
</evidence>
<proteinExistence type="predicted"/>
<dbReference type="PROSITE" id="PS50297">
    <property type="entry name" value="ANK_REP_REGION"/>
    <property type="match status" value="1"/>
</dbReference>
<dbReference type="PANTHER" id="PTHR24198:SF165">
    <property type="entry name" value="ANKYRIN REPEAT-CONTAINING PROTEIN-RELATED"/>
    <property type="match status" value="1"/>
</dbReference>
<dbReference type="PROSITE" id="PS50088">
    <property type="entry name" value="ANK_REPEAT"/>
    <property type="match status" value="1"/>
</dbReference>
<keyword evidence="1" id="KW-0677">Repeat</keyword>
<dbReference type="EMBL" id="KX857216">
    <property type="protein sequence ID" value="ARF02739.1"/>
    <property type="molecule type" value="Genomic_DNA"/>
</dbReference>
<name>A0A1V0S841_CNPV</name>
<organism evidence="4 5">
    <name type="scientific">Shearwaterpox virus</name>
    <dbReference type="NCBI Taxonomy" id="1974596"/>
    <lineage>
        <taxon>Viruses</taxon>
        <taxon>Varidnaviria</taxon>
        <taxon>Bamfordvirae</taxon>
        <taxon>Nucleocytoviricota</taxon>
        <taxon>Pokkesviricetes</taxon>
        <taxon>Chitovirales</taxon>
        <taxon>Poxviridae</taxon>
        <taxon>Chordopoxvirinae</taxon>
        <taxon>Avipoxvirus</taxon>
        <taxon>Avipoxvirus canarypox</taxon>
        <taxon>Canarypox virus</taxon>
    </lineage>
</organism>
<evidence type="ECO:0000256" key="3">
    <source>
        <dbReference type="PROSITE-ProRule" id="PRU00023"/>
    </source>
</evidence>
<dbReference type="InterPro" id="IPR002110">
    <property type="entry name" value="Ankyrin_rpt"/>
</dbReference>
<sequence length="337" mass="39585">MDNCVESVKSLSYDELINNPEIIFCQSCSRGDINTLETLLSAYPSLVNTYNEAEIMMPIHYAVKNNHLNVVEFLLDNGADTESYDGLTLIPLFYAVMNRNVDMVKLILRYSDDSQIEDYDLIKLAIQNRDKPVLKELLLAQDEYWSYENMEVVTELNDVDSSLILSEFYLTYYKANKNSFLSNIKHRIEKILNHVSYTYDCLSRETIIAIILMYFIEVKEKLNDISNINIGRYLLGDFINKCMYEITIMSNTNINNSGISLLYVLKNKNNYRCLLVRKAKYLYNISNRFNIYGHIIKRILHEYLDIYNKIYRDIYSLGDMLPLEIRYIILERAYLTD</sequence>
<feature type="repeat" description="ANK" evidence="3">
    <location>
        <begin position="54"/>
        <end position="86"/>
    </location>
</feature>
<keyword evidence="2 3" id="KW-0040">ANK repeat</keyword>
<dbReference type="SMART" id="SM00248">
    <property type="entry name" value="ANK"/>
    <property type="match status" value="2"/>
</dbReference>
<protein>
    <submittedName>
        <fullName evidence="4">SWPV1-161</fullName>
    </submittedName>
</protein>
<dbReference type="Gene3D" id="1.25.40.20">
    <property type="entry name" value="Ankyrin repeat-containing domain"/>
    <property type="match status" value="1"/>
</dbReference>
<dbReference type="Pfam" id="PF12796">
    <property type="entry name" value="Ank_2"/>
    <property type="match status" value="1"/>
</dbReference>
<dbReference type="InterPro" id="IPR036770">
    <property type="entry name" value="Ankyrin_rpt-contain_sf"/>
</dbReference>
<evidence type="ECO:0000313" key="5">
    <source>
        <dbReference type="Proteomes" id="UP000315116"/>
    </source>
</evidence>
<accession>A0A1V0S841</accession>
<dbReference type="Proteomes" id="UP000315116">
    <property type="component" value="Segment"/>
</dbReference>
<evidence type="ECO:0000256" key="1">
    <source>
        <dbReference type="ARBA" id="ARBA00022737"/>
    </source>
</evidence>
<evidence type="ECO:0000313" key="4">
    <source>
        <dbReference type="EMBL" id="ARF02739.1"/>
    </source>
</evidence>
<dbReference type="SUPFAM" id="SSF48403">
    <property type="entry name" value="Ankyrin repeat"/>
    <property type="match status" value="1"/>
</dbReference>
<gene>
    <name evidence="4" type="primary">SWPV1-161</name>
</gene>
<dbReference type="PANTHER" id="PTHR24198">
    <property type="entry name" value="ANKYRIN REPEAT AND PROTEIN KINASE DOMAIN-CONTAINING PROTEIN"/>
    <property type="match status" value="1"/>
</dbReference>